<dbReference type="PANTHER" id="PTHR21576">
    <property type="entry name" value="UNCHARACTERIZED NODULIN-LIKE PROTEIN"/>
    <property type="match status" value="1"/>
</dbReference>
<feature type="transmembrane region" description="Helical" evidence="5">
    <location>
        <begin position="147"/>
        <end position="169"/>
    </location>
</feature>
<dbReference type="EMBL" id="JAYMYQ010000011">
    <property type="protein sequence ID" value="KAK7305500.1"/>
    <property type="molecule type" value="Genomic_DNA"/>
</dbReference>
<feature type="transmembrane region" description="Helical" evidence="5">
    <location>
        <begin position="109"/>
        <end position="135"/>
    </location>
</feature>
<feature type="transmembrane region" description="Helical" evidence="5">
    <location>
        <begin position="273"/>
        <end position="294"/>
    </location>
</feature>
<evidence type="ECO:0000256" key="3">
    <source>
        <dbReference type="ARBA" id="ARBA00022989"/>
    </source>
</evidence>
<feature type="transmembrane region" description="Helical" evidence="5">
    <location>
        <begin position="398"/>
        <end position="418"/>
    </location>
</feature>
<feature type="transmembrane region" description="Helical" evidence="5">
    <location>
        <begin position="34"/>
        <end position="59"/>
    </location>
</feature>
<dbReference type="Proteomes" id="UP001367508">
    <property type="component" value="Unassembled WGS sequence"/>
</dbReference>
<feature type="transmembrane region" description="Helical" evidence="5">
    <location>
        <begin position="360"/>
        <end position="378"/>
    </location>
</feature>
<feature type="transmembrane region" description="Helical" evidence="5">
    <location>
        <begin position="530"/>
        <end position="550"/>
    </location>
</feature>
<evidence type="ECO:0000259" key="6">
    <source>
        <dbReference type="Pfam" id="PF06813"/>
    </source>
</evidence>
<keyword evidence="2 5" id="KW-0812">Transmembrane</keyword>
<feature type="transmembrane region" description="Helical" evidence="5">
    <location>
        <begin position="211"/>
        <end position="230"/>
    </location>
</feature>
<evidence type="ECO:0000256" key="1">
    <source>
        <dbReference type="ARBA" id="ARBA00004141"/>
    </source>
</evidence>
<dbReference type="SUPFAM" id="SSF103473">
    <property type="entry name" value="MFS general substrate transporter"/>
    <property type="match status" value="1"/>
</dbReference>
<keyword evidence="9" id="KW-1185">Reference proteome</keyword>
<evidence type="ECO:0000313" key="9">
    <source>
        <dbReference type="Proteomes" id="UP001367508"/>
    </source>
</evidence>
<sequence>MEDWYVEHIVYHDLNHIRTNTPYPLISNRRVFQVFFYSSFFAMRFTTLQWLSLVGIIWLQAINGTNTNFPAYSSELKQLLSISQVQLNNLAFASDAGKLFGWFSGFASLYLPLWLVLIIGSTLGLIGYGVQYLFITNQISSLSYWHVFLLTFLAGNSICWINTVCYVVTIRNFLSHRQVAVGITTSYQGLSAKIYTNIVDAVSPHNKARTFLFLNSLLPVMVGLITAPLVRQIEVTSPKYTGVGFAVMFVITITTGIYAVLSSLQFVTSKISSLGILIGLLISLLFPLLVPVSVKIKELEGLWQKNRENLRVYNFTMEENTNEERAENEIKEGEDSREVQEDVGIIEEVGVKLMLRRINFWLYFFVYFFGATIGLVYLNNLGQIAESRGCSGTSSLVSLSSSFGFFGRLMPSLMDYFYRGKHKISRPASMLAMMVPTSGAFFLLLNKTDLALYISTAIIGVCTGGITSIAVSTTTELFGTKHFSVNHNVVVANIPIGSFVFGYSAALIYHKEGYGQDHGKCMGMECYRNTFVIWGSFCILGTFLAFILHARTRKFYSQKQ</sequence>
<reference evidence="8 9" key="1">
    <citation type="submission" date="2024-01" db="EMBL/GenBank/DDBJ databases">
        <title>The genomes of 5 underutilized Papilionoideae crops provide insights into root nodulation and disease resistanc.</title>
        <authorList>
            <person name="Jiang F."/>
        </authorList>
    </citation>
    <scope>NUCLEOTIDE SEQUENCE [LARGE SCALE GENOMIC DNA]</scope>
    <source>
        <strain evidence="8">LVBAO_FW01</strain>
        <tissue evidence="8">Leaves</tissue>
    </source>
</reference>
<dbReference type="AlphaFoldDB" id="A0AAN9JU59"/>
<dbReference type="InterPro" id="IPR010658">
    <property type="entry name" value="Nodulin-like"/>
</dbReference>
<protein>
    <submittedName>
        <fullName evidence="8">Uncharacterized protein</fullName>
    </submittedName>
</protein>
<comment type="caution">
    <text evidence="8">The sequence shown here is derived from an EMBL/GenBank/DDBJ whole genome shotgun (WGS) entry which is preliminary data.</text>
</comment>
<comment type="subcellular location">
    <subcellularLocation>
        <location evidence="1">Membrane</location>
        <topology evidence="1">Multi-pass membrane protein</topology>
    </subcellularLocation>
</comment>
<evidence type="ECO:0000256" key="2">
    <source>
        <dbReference type="ARBA" id="ARBA00022692"/>
    </source>
</evidence>
<feature type="transmembrane region" description="Helical" evidence="5">
    <location>
        <begin position="242"/>
        <end position="261"/>
    </location>
</feature>
<evidence type="ECO:0000259" key="7">
    <source>
        <dbReference type="Pfam" id="PF23262"/>
    </source>
</evidence>
<dbReference type="PANTHER" id="PTHR21576:SF11">
    <property type="entry name" value="MAJOR FACILITATOR SUPERFAMILY PROTEIN"/>
    <property type="match status" value="1"/>
</dbReference>
<feature type="transmembrane region" description="Helical" evidence="5">
    <location>
        <begin position="452"/>
        <end position="478"/>
    </location>
</feature>
<dbReference type="GO" id="GO:0016020">
    <property type="term" value="C:membrane"/>
    <property type="evidence" value="ECO:0007669"/>
    <property type="project" value="UniProtKB-SubCell"/>
</dbReference>
<evidence type="ECO:0000256" key="4">
    <source>
        <dbReference type="ARBA" id="ARBA00023136"/>
    </source>
</evidence>
<feature type="transmembrane region" description="Helical" evidence="5">
    <location>
        <begin position="430"/>
        <end position="446"/>
    </location>
</feature>
<dbReference type="Gene3D" id="1.20.1250.20">
    <property type="entry name" value="MFS general substrate transporter like domains"/>
    <property type="match status" value="1"/>
</dbReference>
<name>A0AAN9JU59_CANGL</name>
<dbReference type="Pfam" id="PF23262">
    <property type="entry name" value="NFD4_C"/>
    <property type="match status" value="1"/>
</dbReference>
<gene>
    <name evidence="8" type="ORF">VNO77_43406</name>
</gene>
<feature type="transmembrane region" description="Helical" evidence="5">
    <location>
        <begin position="490"/>
        <end position="510"/>
    </location>
</feature>
<dbReference type="InterPro" id="IPR036259">
    <property type="entry name" value="MFS_trans_sf"/>
</dbReference>
<accession>A0AAN9JU59</accession>
<evidence type="ECO:0000256" key="5">
    <source>
        <dbReference type="SAM" id="Phobius"/>
    </source>
</evidence>
<feature type="domain" description="NFD4 C-terminal" evidence="7">
    <location>
        <begin position="343"/>
        <end position="557"/>
    </location>
</feature>
<dbReference type="Pfam" id="PF06813">
    <property type="entry name" value="Nodulin-like"/>
    <property type="match status" value="1"/>
</dbReference>
<dbReference type="InterPro" id="IPR056555">
    <property type="entry name" value="NFD4_C"/>
</dbReference>
<keyword evidence="4 5" id="KW-0472">Membrane</keyword>
<feature type="domain" description="Nodulin-like" evidence="6">
    <location>
        <begin position="49"/>
        <end position="292"/>
    </location>
</feature>
<dbReference type="CDD" id="cd17354">
    <property type="entry name" value="MFS_Mch1p_like"/>
    <property type="match status" value="1"/>
</dbReference>
<keyword evidence="3 5" id="KW-1133">Transmembrane helix</keyword>
<proteinExistence type="predicted"/>
<evidence type="ECO:0000313" key="8">
    <source>
        <dbReference type="EMBL" id="KAK7305500.1"/>
    </source>
</evidence>
<organism evidence="8 9">
    <name type="scientific">Canavalia gladiata</name>
    <name type="common">Sword bean</name>
    <name type="synonym">Dolichos gladiatus</name>
    <dbReference type="NCBI Taxonomy" id="3824"/>
    <lineage>
        <taxon>Eukaryota</taxon>
        <taxon>Viridiplantae</taxon>
        <taxon>Streptophyta</taxon>
        <taxon>Embryophyta</taxon>
        <taxon>Tracheophyta</taxon>
        <taxon>Spermatophyta</taxon>
        <taxon>Magnoliopsida</taxon>
        <taxon>eudicotyledons</taxon>
        <taxon>Gunneridae</taxon>
        <taxon>Pentapetalae</taxon>
        <taxon>rosids</taxon>
        <taxon>fabids</taxon>
        <taxon>Fabales</taxon>
        <taxon>Fabaceae</taxon>
        <taxon>Papilionoideae</taxon>
        <taxon>50 kb inversion clade</taxon>
        <taxon>NPAAA clade</taxon>
        <taxon>indigoferoid/millettioid clade</taxon>
        <taxon>Phaseoleae</taxon>
        <taxon>Canavalia</taxon>
    </lineage>
</organism>